<keyword evidence="3" id="KW-1185">Reference proteome</keyword>
<dbReference type="SUPFAM" id="SSF52821">
    <property type="entry name" value="Rhodanese/Cell cycle control phosphatase"/>
    <property type="match status" value="1"/>
</dbReference>
<accession>A0ABQ1QN13</accession>
<evidence type="ECO:0000313" key="2">
    <source>
        <dbReference type="EMBL" id="GGD32932.1"/>
    </source>
</evidence>
<dbReference type="SMART" id="SM00450">
    <property type="entry name" value="RHOD"/>
    <property type="match status" value="1"/>
</dbReference>
<dbReference type="RefSeq" id="WP_188527136.1">
    <property type="nucleotide sequence ID" value="NZ_BMGI01000002.1"/>
</dbReference>
<comment type="caution">
    <text evidence="2">The sequence shown here is derived from an EMBL/GenBank/DDBJ whole genome shotgun (WGS) entry which is preliminary data.</text>
</comment>
<evidence type="ECO:0000313" key="3">
    <source>
        <dbReference type="Proteomes" id="UP000617355"/>
    </source>
</evidence>
<dbReference type="InterPro" id="IPR036873">
    <property type="entry name" value="Rhodanese-like_dom_sf"/>
</dbReference>
<organism evidence="2 3">
    <name type="scientific">Sinisalibacter lacisalsi</name>
    <dbReference type="NCBI Taxonomy" id="1526570"/>
    <lineage>
        <taxon>Bacteria</taxon>
        <taxon>Pseudomonadati</taxon>
        <taxon>Pseudomonadota</taxon>
        <taxon>Alphaproteobacteria</taxon>
        <taxon>Rhodobacterales</taxon>
        <taxon>Roseobacteraceae</taxon>
        <taxon>Sinisalibacter</taxon>
    </lineage>
</organism>
<dbReference type="Pfam" id="PF00581">
    <property type="entry name" value="Rhodanese"/>
    <property type="match status" value="1"/>
</dbReference>
<dbReference type="PROSITE" id="PS50206">
    <property type="entry name" value="RHODANESE_3"/>
    <property type="match status" value="1"/>
</dbReference>
<dbReference type="InterPro" id="IPR001763">
    <property type="entry name" value="Rhodanese-like_dom"/>
</dbReference>
<name>A0ABQ1QN13_9RHOB</name>
<dbReference type="EMBL" id="BMGI01000002">
    <property type="protein sequence ID" value="GGD32932.1"/>
    <property type="molecule type" value="Genomic_DNA"/>
</dbReference>
<dbReference type="PANTHER" id="PTHR43031:SF16">
    <property type="entry name" value="OXIDOREDUCTASE"/>
    <property type="match status" value="1"/>
</dbReference>
<proteinExistence type="predicted"/>
<sequence length="122" mass="13026">MLNFMMGRQATASRLSPQDAVAKAKNGEIVVVDVRDHNELMMTGKAEGAVHIPLSVLQMQANPSSPDFHPALDTSKPIAVYCASGARSSMAAQVFQQHGFEEVHNIGGLGHWQMAGGAIERA</sequence>
<protein>
    <submittedName>
        <fullName evidence="2">Rhodanese</fullName>
    </submittedName>
</protein>
<reference evidence="3" key="1">
    <citation type="journal article" date="2019" name="Int. J. Syst. Evol. Microbiol.">
        <title>The Global Catalogue of Microorganisms (GCM) 10K type strain sequencing project: providing services to taxonomists for standard genome sequencing and annotation.</title>
        <authorList>
            <consortium name="The Broad Institute Genomics Platform"/>
            <consortium name="The Broad Institute Genome Sequencing Center for Infectious Disease"/>
            <person name="Wu L."/>
            <person name="Ma J."/>
        </authorList>
    </citation>
    <scope>NUCLEOTIDE SEQUENCE [LARGE SCALE GENOMIC DNA]</scope>
    <source>
        <strain evidence="3">CGMCC 1.12922</strain>
    </source>
</reference>
<dbReference type="InterPro" id="IPR050229">
    <property type="entry name" value="GlpE_sulfurtransferase"/>
</dbReference>
<feature type="domain" description="Rhodanese" evidence="1">
    <location>
        <begin position="25"/>
        <end position="121"/>
    </location>
</feature>
<evidence type="ECO:0000259" key="1">
    <source>
        <dbReference type="PROSITE" id="PS50206"/>
    </source>
</evidence>
<dbReference type="Gene3D" id="3.40.250.10">
    <property type="entry name" value="Rhodanese-like domain"/>
    <property type="match status" value="1"/>
</dbReference>
<dbReference type="Proteomes" id="UP000617355">
    <property type="component" value="Unassembled WGS sequence"/>
</dbReference>
<dbReference type="PANTHER" id="PTHR43031">
    <property type="entry name" value="FAD-DEPENDENT OXIDOREDUCTASE"/>
    <property type="match status" value="1"/>
</dbReference>
<gene>
    <name evidence="2" type="ORF">GCM10011358_16300</name>
</gene>